<feature type="coiled-coil region" evidence="1">
    <location>
        <begin position="66"/>
        <end position="100"/>
    </location>
</feature>
<evidence type="ECO:0000256" key="1">
    <source>
        <dbReference type="SAM" id="Coils"/>
    </source>
</evidence>
<feature type="coiled-coil region" evidence="1">
    <location>
        <begin position="346"/>
        <end position="470"/>
    </location>
</feature>
<protein>
    <recommendedName>
        <fullName evidence="4">DUF4201 domain-containing protein</fullName>
    </recommendedName>
</protein>
<evidence type="ECO:0000313" key="3">
    <source>
        <dbReference type="Proteomes" id="UP000179807"/>
    </source>
</evidence>
<dbReference type="GeneID" id="94845030"/>
<comment type="caution">
    <text evidence="2">The sequence shown here is derived from an EMBL/GenBank/DDBJ whole genome shotgun (WGS) entry which is preliminary data.</text>
</comment>
<accession>A0A1J4JH96</accession>
<feature type="coiled-coil region" evidence="1">
    <location>
        <begin position="286"/>
        <end position="317"/>
    </location>
</feature>
<proteinExistence type="predicted"/>
<keyword evidence="3" id="KW-1185">Reference proteome</keyword>
<dbReference type="AlphaFoldDB" id="A0A1J4JH96"/>
<dbReference type="EMBL" id="MLAK01001075">
    <property type="protein sequence ID" value="OHS98089.1"/>
    <property type="molecule type" value="Genomic_DNA"/>
</dbReference>
<dbReference type="VEuPathDB" id="TrichDB:TRFO_35552"/>
<keyword evidence="1" id="KW-0175">Coiled coil</keyword>
<dbReference type="Proteomes" id="UP000179807">
    <property type="component" value="Unassembled WGS sequence"/>
</dbReference>
<dbReference type="RefSeq" id="XP_068351226.1">
    <property type="nucleotide sequence ID" value="XM_068510326.1"/>
</dbReference>
<evidence type="ECO:0008006" key="4">
    <source>
        <dbReference type="Google" id="ProtNLM"/>
    </source>
</evidence>
<reference evidence="2" key="1">
    <citation type="submission" date="2016-10" db="EMBL/GenBank/DDBJ databases">
        <authorList>
            <person name="Benchimol M."/>
            <person name="Almeida L.G."/>
            <person name="Vasconcelos A.T."/>
            <person name="Perreira-Neves A."/>
            <person name="Rosa I.A."/>
            <person name="Tasca T."/>
            <person name="Bogo M.R."/>
            <person name="de Souza W."/>
        </authorList>
    </citation>
    <scope>NUCLEOTIDE SEQUENCE [LARGE SCALE GENOMIC DNA]</scope>
    <source>
        <strain evidence="2">K</strain>
    </source>
</reference>
<feature type="coiled-coil region" evidence="1">
    <location>
        <begin position="192"/>
        <end position="246"/>
    </location>
</feature>
<gene>
    <name evidence="2" type="ORF">TRFO_35552</name>
</gene>
<evidence type="ECO:0000313" key="2">
    <source>
        <dbReference type="EMBL" id="OHS98089.1"/>
    </source>
</evidence>
<organism evidence="2 3">
    <name type="scientific">Tritrichomonas foetus</name>
    <dbReference type="NCBI Taxonomy" id="1144522"/>
    <lineage>
        <taxon>Eukaryota</taxon>
        <taxon>Metamonada</taxon>
        <taxon>Parabasalia</taxon>
        <taxon>Tritrichomonadida</taxon>
        <taxon>Tritrichomonadidae</taxon>
        <taxon>Tritrichomonas</taxon>
    </lineage>
</organism>
<name>A0A1J4JH96_9EUKA</name>
<sequence>MKSDLSVADRLFVEQNAYKRALQYFRELEDENVIREQNLKKRNTEITFRKQNILLAQSTIPQKINVEAVKIENDRSQRYVNELNKQLSNINNEIKLAFETYQNIDLQIQHIRKSQNLQFQNAHNHSRTFEHLEKIQQKSYQKYLEVSQGENKLIKKLGEFEKREKIVSQKENKYNIILSEPIDDIELDGFLTEEVENSLQELENRLKGTIIDDSLLLEVEKEMSYLEYLKKQNQKKKRQLNLKKSENSSLALFHQNSHQELAQSLPIHSPKPLSMSSLRQSIIINEKNQEKEQAKAQNQINEMINNLNQRNQKLINETVSIDKLARKSRDDLAKTKVEYLNKMKNINSLSEHIEEINDMKSKIENEKNQILLQKHRLDNLKTEKERIIRANQNLVHSRKMYESRKLDLKKLNALLELKRKDLKENLEKMNKRKIKCQKLETEVNSKFKVYKNYEKQVLKIEEEARVYESKIQENCEEINLSFSIIDEKARTSYENFFLDRTASSTDQFFL</sequence>